<dbReference type="InterPro" id="IPR029058">
    <property type="entry name" value="AB_hydrolase_fold"/>
</dbReference>
<dbReference type="AlphaFoldDB" id="A0A934IS06"/>
<dbReference type="PANTHER" id="PTHR15394">
    <property type="entry name" value="SERINE HYDROLASE RBBP9"/>
    <property type="match status" value="1"/>
</dbReference>
<accession>A0A934IS06</accession>
<dbReference type="Gene3D" id="3.40.50.1820">
    <property type="entry name" value="alpha/beta hydrolase"/>
    <property type="match status" value="1"/>
</dbReference>
<dbReference type="PANTHER" id="PTHR15394:SF3">
    <property type="entry name" value="SERINE HYDROLASE RBBP9"/>
    <property type="match status" value="1"/>
</dbReference>
<reference evidence="1" key="1">
    <citation type="submission" date="2020-12" db="EMBL/GenBank/DDBJ databases">
        <title>Devosia sp. MSA67 isolated from Mo River.</title>
        <authorList>
            <person name="Ma F."/>
            <person name="Zi Z."/>
        </authorList>
    </citation>
    <scope>NUCLEOTIDE SEQUENCE</scope>
    <source>
        <strain evidence="1">MSA67</strain>
    </source>
</reference>
<dbReference type="InterPro" id="IPR010662">
    <property type="entry name" value="RBBP9/YdeN"/>
</dbReference>
<keyword evidence="2" id="KW-1185">Reference proteome</keyword>
<sequence>MTTVLFIHSAGAQDPGEGSSALLENLRAALPDGMKLEAPLMPQPDNPEAELWIAACQSAITGIEDEFVIVGHSLGGSTVLQTLARFGLPVNLKGVVTLASPFWGAPGWEYAAYALPPEEATKLLQLPRLIMLLGDEDDTVTADHLDRYKAILPNAETKSLPGIDHEAAEAAPDILAAIGSIEGA</sequence>
<evidence type="ECO:0000313" key="1">
    <source>
        <dbReference type="EMBL" id="MBJ3785724.1"/>
    </source>
</evidence>
<dbReference type="RefSeq" id="WP_198876955.1">
    <property type="nucleotide sequence ID" value="NZ_JAEKMH010000003.1"/>
</dbReference>
<dbReference type="SUPFAM" id="SSF53474">
    <property type="entry name" value="alpha/beta-Hydrolases"/>
    <property type="match status" value="1"/>
</dbReference>
<evidence type="ECO:0000313" key="2">
    <source>
        <dbReference type="Proteomes" id="UP000602124"/>
    </source>
</evidence>
<dbReference type="GO" id="GO:0016787">
    <property type="term" value="F:hydrolase activity"/>
    <property type="evidence" value="ECO:0007669"/>
    <property type="project" value="UniProtKB-KW"/>
</dbReference>
<comment type="caution">
    <text evidence="1">The sequence shown here is derived from an EMBL/GenBank/DDBJ whole genome shotgun (WGS) entry which is preliminary data.</text>
</comment>
<gene>
    <name evidence="1" type="ORF">JEQ47_13440</name>
</gene>
<keyword evidence="1" id="KW-0378">Hydrolase</keyword>
<dbReference type="Proteomes" id="UP000602124">
    <property type="component" value="Unassembled WGS sequence"/>
</dbReference>
<organism evidence="1 2">
    <name type="scientific">Devosia sediminis</name>
    <dbReference type="NCBI Taxonomy" id="2798801"/>
    <lineage>
        <taxon>Bacteria</taxon>
        <taxon>Pseudomonadati</taxon>
        <taxon>Pseudomonadota</taxon>
        <taxon>Alphaproteobacteria</taxon>
        <taxon>Hyphomicrobiales</taxon>
        <taxon>Devosiaceae</taxon>
        <taxon>Devosia</taxon>
    </lineage>
</organism>
<protein>
    <submittedName>
        <fullName evidence="1">Alpha/beta hydrolase</fullName>
    </submittedName>
</protein>
<dbReference type="EMBL" id="JAEKMH010000003">
    <property type="protein sequence ID" value="MBJ3785724.1"/>
    <property type="molecule type" value="Genomic_DNA"/>
</dbReference>
<dbReference type="Pfam" id="PF06821">
    <property type="entry name" value="Ser_hydrolase"/>
    <property type="match status" value="1"/>
</dbReference>
<name>A0A934IS06_9HYPH</name>
<proteinExistence type="predicted"/>